<organism evidence="3 4">
    <name type="scientific">Triparma retinervis</name>
    <dbReference type="NCBI Taxonomy" id="2557542"/>
    <lineage>
        <taxon>Eukaryota</taxon>
        <taxon>Sar</taxon>
        <taxon>Stramenopiles</taxon>
        <taxon>Ochrophyta</taxon>
        <taxon>Bolidophyceae</taxon>
        <taxon>Parmales</taxon>
        <taxon>Triparmaceae</taxon>
        <taxon>Triparma</taxon>
    </lineage>
</organism>
<dbReference type="SUPFAM" id="SSF90112">
    <property type="entry name" value="Neurotransmitter-gated ion-channel transmembrane pore"/>
    <property type="match status" value="1"/>
</dbReference>
<dbReference type="AlphaFoldDB" id="A0A9W7DXT4"/>
<evidence type="ECO:0008006" key="5">
    <source>
        <dbReference type="Google" id="ProtNLM"/>
    </source>
</evidence>
<keyword evidence="2" id="KW-0472">Membrane</keyword>
<dbReference type="InterPro" id="IPR038050">
    <property type="entry name" value="Neuro_actylchol_rec"/>
</dbReference>
<keyword evidence="2" id="KW-1133">Transmembrane helix</keyword>
<name>A0A9W7DXT4_9STRA</name>
<dbReference type="GO" id="GO:0005230">
    <property type="term" value="F:extracellular ligand-gated monoatomic ion channel activity"/>
    <property type="evidence" value="ECO:0007669"/>
    <property type="project" value="InterPro"/>
</dbReference>
<evidence type="ECO:0000313" key="4">
    <source>
        <dbReference type="Proteomes" id="UP001165082"/>
    </source>
</evidence>
<reference evidence="3" key="1">
    <citation type="submission" date="2022-07" db="EMBL/GenBank/DDBJ databases">
        <title>Genome analysis of Parmales, a sister group of diatoms, reveals the evolutionary specialization of diatoms from phago-mixotrophs to photoautotrophs.</title>
        <authorList>
            <person name="Ban H."/>
            <person name="Sato S."/>
            <person name="Yoshikawa S."/>
            <person name="Kazumasa Y."/>
            <person name="Nakamura Y."/>
            <person name="Ichinomiya M."/>
            <person name="Saitoh K."/>
            <person name="Sato N."/>
            <person name="Blanc-Mathieu R."/>
            <person name="Endo H."/>
            <person name="Kuwata A."/>
            <person name="Ogata H."/>
        </authorList>
    </citation>
    <scope>NUCLEOTIDE SEQUENCE</scope>
</reference>
<feature type="transmembrane region" description="Helical" evidence="2">
    <location>
        <begin position="302"/>
        <end position="322"/>
    </location>
</feature>
<dbReference type="InterPro" id="IPR006201">
    <property type="entry name" value="Neur_channel"/>
</dbReference>
<gene>
    <name evidence="3" type="ORF">TrRE_jg7794</name>
</gene>
<dbReference type="Gene3D" id="1.20.58.390">
    <property type="entry name" value="Neurotransmitter-gated ion-channel transmembrane domain"/>
    <property type="match status" value="1"/>
</dbReference>
<evidence type="ECO:0000256" key="2">
    <source>
        <dbReference type="SAM" id="Phobius"/>
    </source>
</evidence>
<dbReference type="GO" id="GO:0004888">
    <property type="term" value="F:transmembrane signaling receptor activity"/>
    <property type="evidence" value="ECO:0007669"/>
    <property type="project" value="InterPro"/>
</dbReference>
<feature type="non-terminal residue" evidence="3">
    <location>
        <position position="1"/>
    </location>
</feature>
<dbReference type="PANTHER" id="PTHR18945">
    <property type="entry name" value="NEUROTRANSMITTER GATED ION CHANNEL"/>
    <property type="match status" value="1"/>
</dbReference>
<dbReference type="EMBL" id="BRXZ01001035">
    <property type="protein sequence ID" value="GMH60454.1"/>
    <property type="molecule type" value="Genomic_DNA"/>
</dbReference>
<dbReference type="OrthoDB" id="5975154at2759"/>
<sequence length="506" mass="56769">MVVQKFWDSKHGPHQVFASITVDNVSEIDTAKQSFNLRLILELEWMISETDMNLTKGELRDNGPTWIPGNPRLPNALSFEISDPTYTIKAFDQMVMMNSTVVITGTFAESLELLNFPFDCQDLKVEMEWPLAIEEMKIWPNFRSSFVTVDARKMVLSEWELHPPIAEFLSNTVEIVGKDFQMADEIHPVLLLRLKVSRIWSPYAYQIFLIMGLICACSLTSFSMDVGDSGDRLAQATTMFLTAMAFQFVISSMLPKLDYLTLADKYILTCNIFISAMVFQIGLIGLVQSHFSVEVTTTFDSFLLLGNTTALCLVHVILVYIVRARVMPEEAAKLTTSSEKLAETKLENISVSYKKFHAPSVDDKNGVQLANYLGSDQINGKSITGLFWSDYGHGREYFAVSVCINGKGQEQLLLRKVTGDENVPAGRVSILTVDCIPQEGGAGVGGKIQLRGDITDINAFYFEDVTISIIDHNTIKALWNNFEMIYTRALKDNYDPDAAKRAAWDN</sequence>
<dbReference type="GO" id="GO:0016020">
    <property type="term" value="C:membrane"/>
    <property type="evidence" value="ECO:0007669"/>
    <property type="project" value="UniProtKB-SubCell"/>
</dbReference>
<keyword evidence="4" id="KW-1185">Reference proteome</keyword>
<dbReference type="Proteomes" id="UP001165082">
    <property type="component" value="Unassembled WGS sequence"/>
</dbReference>
<dbReference type="Gene3D" id="2.70.170.10">
    <property type="entry name" value="Neurotransmitter-gated ion-channel ligand-binding domain"/>
    <property type="match status" value="1"/>
</dbReference>
<feature type="transmembrane region" description="Helical" evidence="2">
    <location>
        <begin position="266"/>
        <end position="287"/>
    </location>
</feature>
<evidence type="ECO:0000256" key="1">
    <source>
        <dbReference type="ARBA" id="ARBA00004141"/>
    </source>
</evidence>
<keyword evidence="2" id="KW-0812">Transmembrane</keyword>
<comment type="caution">
    <text evidence="3">The sequence shown here is derived from an EMBL/GenBank/DDBJ whole genome shotgun (WGS) entry which is preliminary data.</text>
</comment>
<feature type="transmembrane region" description="Helical" evidence="2">
    <location>
        <begin position="203"/>
        <end position="222"/>
    </location>
</feature>
<protein>
    <recommendedName>
        <fullName evidence="5">Neurotransmitter-gated ion-channel ligand-binding domain-containing protein</fullName>
    </recommendedName>
</protein>
<feature type="transmembrane region" description="Helical" evidence="2">
    <location>
        <begin position="234"/>
        <end position="254"/>
    </location>
</feature>
<evidence type="ECO:0000313" key="3">
    <source>
        <dbReference type="EMBL" id="GMH60454.1"/>
    </source>
</evidence>
<comment type="subcellular location">
    <subcellularLocation>
        <location evidence="1">Membrane</location>
        <topology evidence="1">Multi-pass membrane protein</topology>
    </subcellularLocation>
</comment>
<dbReference type="InterPro" id="IPR036734">
    <property type="entry name" value="Neur_chan_lig-bd_sf"/>
</dbReference>
<accession>A0A9W7DXT4</accession>
<proteinExistence type="predicted"/>
<dbReference type="InterPro" id="IPR036719">
    <property type="entry name" value="Neuro-gated_channel_TM_sf"/>
</dbReference>